<reference evidence="1" key="1">
    <citation type="submission" date="2021-06" db="EMBL/GenBank/DDBJ databases">
        <authorList>
            <person name="Kallberg Y."/>
            <person name="Tangrot J."/>
            <person name="Rosling A."/>
        </authorList>
    </citation>
    <scope>NUCLEOTIDE SEQUENCE</scope>
    <source>
        <strain evidence="1">MA461A</strain>
    </source>
</reference>
<dbReference type="EMBL" id="CAJVQC010111164">
    <property type="protein sequence ID" value="CAG8835156.1"/>
    <property type="molecule type" value="Genomic_DNA"/>
</dbReference>
<comment type="caution">
    <text evidence="1">The sequence shown here is derived from an EMBL/GenBank/DDBJ whole genome shotgun (WGS) entry which is preliminary data.</text>
</comment>
<protein>
    <submittedName>
        <fullName evidence="1">33617_t:CDS:1</fullName>
    </submittedName>
</protein>
<keyword evidence="2" id="KW-1185">Reference proteome</keyword>
<feature type="non-terminal residue" evidence="1">
    <location>
        <position position="1"/>
    </location>
</feature>
<sequence length="210" mass="24348">GVDPARTKNHICARPVQSCRTLEEPMMEIFGHPYSSIKELSEKAKQLAKNVVSPFYKAKSEKYWYLYEKFCKKFGLDMKNPLEEGILAFIMWLDVTGLELQTPRVLQVVVNNLRFEGKEDFRKSLAITQVLRAIKKKASKNKTPDWPRDPLPIIALRYYMDMPPYRANVSMYKRDIALVALGLRTMRRSGELGSLTLEDIKWDNDGTLWV</sequence>
<dbReference type="Proteomes" id="UP000789920">
    <property type="component" value="Unassembled WGS sequence"/>
</dbReference>
<organism evidence="1 2">
    <name type="scientific">Racocetra persica</name>
    <dbReference type="NCBI Taxonomy" id="160502"/>
    <lineage>
        <taxon>Eukaryota</taxon>
        <taxon>Fungi</taxon>
        <taxon>Fungi incertae sedis</taxon>
        <taxon>Mucoromycota</taxon>
        <taxon>Glomeromycotina</taxon>
        <taxon>Glomeromycetes</taxon>
        <taxon>Diversisporales</taxon>
        <taxon>Gigasporaceae</taxon>
        <taxon>Racocetra</taxon>
    </lineage>
</organism>
<gene>
    <name evidence="1" type="ORF">RPERSI_LOCUS29451</name>
</gene>
<evidence type="ECO:0000313" key="1">
    <source>
        <dbReference type="EMBL" id="CAG8835156.1"/>
    </source>
</evidence>
<name>A0ACA9SFP3_9GLOM</name>
<proteinExistence type="predicted"/>
<accession>A0ACA9SFP3</accession>
<evidence type="ECO:0000313" key="2">
    <source>
        <dbReference type="Proteomes" id="UP000789920"/>
    </source>
</evidence>